<dbReference type="Proteomes" id="UP000356253">
    <property type="component" value="Unassembled WGS sequence"/>
</dbReference>
<name>A0AC61YBD9_9FLAO</name>
<proteinExistence type="predicted"/>
<evidence type="ECO:0000313" key="2">
    <source>
        <dbReference type="Proteomes" id="UP000356253"/>
    </source>
</evidence>
<organism evidence="1 2">
    <name type="scientific">Mesonia oceanica</name>
    <dbReference type="NCBI Taxonomy" id="2687242"/>
    <lineage>
        <taxon>Bacteria</taxon>
        <taxon>Pseudomonadati</taxon>
        <taxon>Bacteroidota</taxon>
        <taxon>Flavobacteriia</taxon>
        <taxon>Flavobacteriales</taxon>
        <taxon>Flavobacteriaceae</taxon>
        <taxon>Mesonia</taxon>
    </lineage>
</organism>
<accession>A0AC61YBD9</accession>
<protein>
    <submittedName>
        <fullName evidence="1">Thermostable beta-glucosidase B</fullName>
        <ecNumber evidence="1">3.2.1.21</ecNumber>
    </submittedName>
</protein>
<sequence length="782" mass="85472">MKMNKLKLLAFVVLGSLQLANAQKAPQLGKASVDEVIQAMTPEEKVELLVGPGMPGYAGLVPLEGEPDVRVLGQAGGNEEVKRLGIPKTVFADGPAGLRIQPKRQNNPNTYYATAFPVGTALASSWNTDLIEEVGKAMGEEVKEYGVDVLLAPALNIHRNPLNGRNFEYYSEDPLVSGKIASAYIKGIQSHDVGTSVKHFAANNQETNRLSVNAHISERAMREIYLRGFEIAIKEANPWTVMTAYNKIEGTYASANEDLLIKVLRDEWGYKGMVMTDWFGGYPGFAAINEKGSVSDVIAQMEAGNDLLMPGTKAQKEALLKAIKEGKVDEAAIDRNLRHILNYILKTPTVENYKYSDNPDLKAHAEVTRNAATEGMVLLKNEEKTLPYTNKSGTVALFGNTSYDFIAGGTGSGDVNEAYTVSLLEGLKNAGYSIDQDLEKTYVPFVKAATEKEMKRRAAEGLLAAVQRIPEMPLAKEMVTEKAASSEVAVITIGRNAGEQHDRKINNDFYLGQDEIKMINTVSDAFHAEGKKVIVILNIGGVIETASWKDKVDAVLLAWQPGQEGGNSVADVISGVKNPSGKLTMTFPMDYNNEPSAANFPGVPANDPKEVFYKEGIYVGYRYFNTFNVKPSYEFGFGESYTTFEYSDIAFSSNNFKDEIKVSVKVTNTGNVAGKEVVQVYVSAPSKMLDKPSEELRAFGKTKLLQPGKSQKLTFTLKAKDLASFVDAKSAWIAEKGTYTVKIGASSLDIKTAENFNLANDITVEKVNNTFDLDVDMETLKN</sequence>
<dbReference type="EC" id="3.2.1.21" evidence="1"/>
<gene>
    <name evidence="1" type="primary">bglB</name>
    <name evidence="1" type="ORF">FVB9532_02992</name>
</gene>
<dbReference type="EMBL" id="CABVMM010000012">
    <property type="protein sequence ID" value="VVV01698.1"/>
    <property type="molecule type" value="Genomic_DNA"/>
</dbReference>
<keyword evidence="1" id="KW-0326">Glycosidase</keyword>
<reference evidence="1" key="1">
    <citation type="submission" date="2019-09" db="EMBL/GenBank/DDBJ databases">
        <authorList>
            <person name="Rodrigo-Torres L."/>
            <person name="Arahal R. D."/>
            <person name="Lucena T."/>
        </authorList>
    </citation>
    <scope>NUCLEOTIDE SEQUENCE</scope>
    <source>
        <strain evidence="1">ISS653</strain>
    </source>
</reference>
<evidence type="ECO:0000313" key="1">
    <source>
        <dbReference type="EMBL" id="VVV01698.1"/>
    </source>
</evidence>
<comment type="caution">
    <text evidence="1">The sequence shown here is derived from an EMBL/GenBank/DDBJ whole genome shotgun (WGS) entry which is preliminary data.</text>
</comment>
<keyword evidence="1" id="KW-0378">Hydrolase</keyword>
<keyword evidence="2" id="KW-1185">Reference proteome</keyword>